<dbReference type="PANTHER" id="PTHR12308:SF73">
    <property type="entry name" value="ANOCTAMIN"/>
    <property type="match status" value="1"/>
</dbReference>
<evidence type="ECO:0000256" key="2">
    <source>
        <dbReference type="ARBA" id="ARBA00022692"/>
    </source>
</evidence>
<evidence type="ECO:0000259" key="6">
    <source>
        <dbReference type="Pfam" id="PF04547"/>
    </source>
</evidence>
<gene>
    <name evidence="7" type="ORF">RFI_23818</name>
</gene>
<evidence type="ECO:0000256" key="3">
    <source>
        <dbReference type="ARBA" id="ARBA00022989"/>
    </source>
</evidence>
<dbReference type="GO" id="GO:0016020">
    <property type="term" value="C:membrane"/>
    <property type="evidence" value="ECO:0007669"/>
    <property type="project" value="UniProtKB-SubCell"/>
</dbReference>
<evidence type="ECO:0000256" key="4">
    <source>
        <dbReference type="ARBA" id="ARBA00023136"/>
    </source>
</evidence>
<dbReference type="InterPro" id="IPR007632">
    <property type="entry name" value="Anoctamin"/>
</dbReference>
<dbReference type="Proteomes" id="UP000023152">
    <property type="component" value="Unassembled WGS sequence"/>
</dbReference>
<protein>
    <submittedName>
        <fullName evidence="7">Transmembrane protein 16C</fullName>
    </submittedName>
</protein>
<name>X6MJD1_RETFI</name>
<dbReference type="Pfam" id="PF04547">
    <property type="entry name" value="Anoctamin"/>
    <property type="match status" value="1"/>
</dbReference>
<reference evidence="7 8" key="1">
    <citation type="journal article" date="2013" name="Curr. Biol.">
        <title>The Genome of the Foraminiferan Reticulomyxa filosa.</title>
        <authorList>
            <person name="Glockner G."/>
            <person name="Hulsmann N."/>
            <person name="Schleicher M."/>
            <person name="Noegel A.A."/>
            <person name="Eichinger L."/>
            <person name="Gallinger C."/>
            <person name="Pawlowski J."/>
            <person name="Sierra R."/>
            <person name="Euteneuer U."/>
            <person name="Pillet L."/>
            <person name="Moustafa A."/>
            <person name="Platzer M."/>
            <person name="Groth M."/>
            <person name="Szafranski K."/>
            <person name="Schliwa M."/>
        </authorList>
    </citation>
    <scope>NUCLEOTIDE SEQUENCE [LARGE SCALE GENOMIC DNA]</scope>
</reference>
<evidence type="ECO:0000256" key="5">
    <source>
        <dbReference type="SAM" id="Phobius"/>
    </source>
</evidence>
<evidence type="ECO:0000313" key="8">
    <source>
        <dbReference type="Proteomes" id="UP000023152"/>
    </source>
</evidence>
<proteinExistence type="predicted"/>
<dbReference type="OrthoDB" id="296386at2759"/>
<dbReference type="GO" id="GO:0005254">
    <property type="term" value="F:chloride channel activity"/>
    <property type="evidence" value="ECO:0007669"/>
    <property type="project" value="TreeGrafter"/>
</dbReference>
<sequence length="198" mass="22924">MEIVANDKHDQEKIEESVWVDVWQQVKKSPSPSVLDNTAEIVVLHGYVVLFIVVFPLMPVLLITNNLLEYRVDFYNLIESRRPIPFASNGIGVWKPVLSSFNVVAIFSNMALVTWRTSTVKDTFGNGNHWLWGFFFTSCLTLLFVHFIITYSTPDMSDETTEALKRQEVLSYTRICLYLCCVCFWVHFFSLCNYNKIS</sequence>
<dbReference type="OMA" id="VANDKHD"/>
<evidence type="ECO:0000256" key="1">
    <source>
        <dbReference type="ARBA" id="ARBA00004141"/>
    </source>
</evidence>
<comment type="subcellular location">
    <subcellularLocation>
        <location evidence="1">Membrane</location>
        <topology evidence="1">Multi-pass membrane protein</topology>
    </subcellularLocation>
</comment>
<feature type="transmembrane region" description="Helical" evidence="5">
    <location>
        <begin position="41"/>
        <end position="63"/>
    </location>
</feature>
<evidence type="ECO:0000313" key="7">
    <source>
        <dbReference type="EMBL" id="ETO13547.1"/>
    </source>
</evidence>
<dbReference type="EMBL" id="ASPP01020544">
    <property type="protein sequence ID" value="ETO13547.1"/>
    <property type="molecule type" value="Genomic_DNA"/>
</dbReference>
<dbReference type="PANTHER" id="PTHR12308">
    <property type="entry name" value="ANOCTAMIN"/>
    <property type="match status" value="1"/>
</dbReference>
<keyword evidence="3 5" id="KW-1133">Transmembrane helix</keyword>
<dbReference type="AlphaFoldDB" id="X6MJD1"/>
<feature type="domain" description="Anoctamin transmembrane" evidence="6">
    <location>
        <begin position="7"/>
        <end position="167"/>
    </location>
</feature>
<accession>X6MJD1</accession>
<keyword evidence="4 5" id="KW-0472">Membrane</keyword>
<feature type="transmembrane region" description="Helical" evidence="5">
    <location>
        <begin position="169"/>
        <end position="188"/>
    </location>
</feature>
<keyword evidence="8" id="KW-1185">Reference proteome</keyword>
<comment type="caution">
    <text evidence="7">The sequence shown here is derived from an EMBL/GenBank/DDBJ whole genome shotgun (WGS) entry which is preliminary data.</text>
</comment>
<dbReference type="InterPro" id="IPR049452">
    <property type="entry name" value="Anoctamin_TM"/>
</dbReference>
<feature type="transmembrane region" description="Helical" evidence="5">
    <location>
        <begin position="130"/>
        <end position="149"/>
    </location>
</feature>
<keyword evidence="2 5" id="KW-0812">Transmembrane</keyword>
<organism evidence="7 8">
    <name type="scientific">Reticulomyxa filosa</name>
    <dbReference type="NCBI Taxonomy" id="46433"/>
    <lineage>
        <taxon>Eukaryota</taxon>
        <taxon>Sar</taxon>
        <taxon>Rhizaria</taxon>
        <taxon>Retaria</taxon>
        <taxon>Foraminifera</taxon>
        <taxon>Monothalamids</taxon>
        <taxon>Reticulomyxidae</taxon>
        <taxon>Reticulomyxa</taxon>
    </lineage>
</organism>
<feature type="transmembrane region" description="Helical" evidence="5">
    <location>
        <begin position="84"/>
        <end position="110"/>
    </location>
</feature>